<comment type="subunit">
    <text evidence="14">Homodimer (via N-terminus).</text>
</comment>
<organism evidence="19 20">
    <name type="scientific">Denticeps clupeoides</name>
    <name type="common">denticle herring</name>
    <dbReference type="NCBI Taxonomy" id="299321"/>
    <lineage>
        <taxon>Eukaryota</taxon>
        <taxon>Metazoa</taxon>
        <taxon>Chordata</taxon>
        <taxon>Craniata</taxon>
        <taxon>Vertebrata</taxon>
        <taxon>Euteleostomi</taxon>
        <taxon>Actinopterygii</taxon>
        <taxon>Neopterygii</taxon>
        <taxon>Teleostei</taxon>
        <taxon>Clupei</taxon>
        <taxon>Clupeiformes</taxon>
        <taxon>Denticipitoidei</taxon>
        <taxon>Denticipitidae</taxon>
        <taxon>Denticeps</taxon>
    </lineage>
</organism>
<dbReference type="InterPro" id="IPR023395">
    <property type="entry name" value="MCP_dom_sf"/>
</dbReference>
<dbReference type="PROSITE" id="PS50920">
    <property type="entry name" value="SOLCAR"/>
    <property type="match status" value="3"/>
</dbReference>
<feature type="repeat" description="Solcar" evidence="17">
    <location>
        <begin position="336"/>
        <end position="428"/>
    </location>
</feature>
<dbReference type="PANTHER" id="PTHR45678:SF7">
    <property type="entry name" value="ELECTROGENIC ASPARTATE_GLUTAMATE ANTIPORTER SLC25A12, MITOCHONDRIAL"/>
    <property type="match status" value="1"/>
</dbReference>
<keyword evidence="20" id="KW-1185">Reference proteome</keyword>
<dbReference type="GO" id="GO:0005313">
    <property type="term" value="F:L-glutamate transmembrane transporter activity"/>
    <property type="evidence" value="ECO:0007669"/>
    <property type="project" value="TreeGrafter"/>
</dbReference>
<evidence type="ECO:0000256" key="9">
    <source>
        <dbReference type="ARBA" id="ARBA00022989"/>
    </source>
</evidence>
<dbReference type="InterPro" id="IPR018108">
    <property type="entry name" value="MCP_transmembrane"/>
</dbReference>
<gene>
    <name evidence="19" type="primary">SLC25A12</name>
</gene>
<proteinExistence type="inferred from homology"/>
<evidence type="ECO:0000256" key="2">
    <source>
        <dbReference type="ARBA" id="ARBA00006375"/>
    </source>
</evidence>
<evidence type="ECO:0000256" key="6">
    <source>
        <dbReference type="ARBA" id="ARBA00022737"/>
    </source>
</evidence>
<dbReference type="GO" id="GO:0005509">
    <property type="term" value="F:calcium ion binding"/>
    <property type="evidence" value="ECO:0007669"/>
    <property type="project" value="InterPro"/>
</dbReference>
<keyword evidence="3" id="KW-0813">Transport</keyword>
<feature type="domain" description="EF-hand" evidence="18">
    <location>
        <begin position="96"/>
        <end position="131"/>
    </location>
</feature>
<reference evidence="19" key="2">
    <citation type="submission" date="2025-08" db="UniProtKB">
        <authorList>
            <consortium name="Ensembl"/>
        </authorList>
    </citation>
    <scope>IDENTIFICATION</scope>
</reference>
<comment type="similarity">
    <text evidence="2">Belongs to the mitochondrial carrier (TC 2.A.29) family.</text>
</comment>
<dbReference type="InterPro" id="IPR002067">
    <property type="entry name" value="MCP"/>
</dbReference>
<name>A0AAY4EN52_9TELE</name>
<evidence type="ECO:0000256" key="11">
    <source>
        <dbReference type="ARBA" id="ARBA00023128"/>
    </source>
</evidence>
<sequence length="685" mass="76141">MQYSTVVQWWPAGFRKRTLNRKVQITRWRCAHASVVDKDGERFMTPADFVQRFLGLHTQIHHNPKTVQLIAGVADTTKDGLISFQEFLAFESALCVPDALFIVAFQLFDKTGTGEISFENVRDIFSQTTVHQHIPFNWDCEFVHLHFGHDRKKCLSYLEFTQFLQELQLEHARQAFAQKDKTKTGVISAMDFSDIMVTIRHHMLTPFVEENLVSAAGGGTSHMVSFSYFNAFNSLLNNMELIRKIYSTLAGSRKDTLLTKEEFIHAANKFGQITPMEIDILYQLSDCATLCVPRRLNLADIERIAPLEEGALPYHLAEVQRQGQSDQSRPVWLQAAESAYRFTLGSIAGATGATAVYPIDLVKTRMQNQRSSGSLVGELMYKNSFDCAKKVLRYEGFFGFYRGLVPQLIGVAPEKAIKLTVNDFVRDKFTTKDNTIPFAAEILAGGCAGGSQVIFTNPLEIVKIRLQVAGEITTGPRVSALSVVKDLGFFGLYKGAKACFLRDIPFSAIYFPVYAHTKAEMADEQGRLGPLQLLTAGAIAGIPAASLVTPADVIKTRLQVAARAGQTTYNGVIDCFRKILREEGFRALWKGAGARVCRSSPQFGVTLVTYELLQRWFYFDFGGHRPSGSGPMPKSRISELPPTSAEHIGGYRLAAATFAGVENKFGLHLPKFKGWGSSSQQLCSD</sequence>
<dbReference type="AlphaFoldDB" id="A0AAY4EN52"/>
<evidence type="ECO:0000256" key="17">
    <source>
        <dbReference type="PROSITE-ProRule" id="PRU00282"/>
    </source>
</evidence>
<keyword evidence="10" id="KW-0007">Acetylation</keyword>
<dbReference type="SMART" id="SM00054">
    <property type="entry name" value="EFh"/>
    <property type="match status" value="3"/>
</dbReference>
<keyword evidence="12 17" id="KW-0472">Membrane</keyword>
<comment type="catalytic activity">
    <reaction evidence="13">
        <text>3-sulfino-L-alanine(out) + L-aspartate(in) = 3-sulfino-L-alanine(in) + L-aspartate(out)</text>
        <dbReference type="Rhea" id="RHEA:70975"/>
        <dbReference type="ChEBI" id="CHEBI:29991"/>
        <dbReference type="ChEBI" id="CHEBI:61085"/>
    </reaction>
</comment>
<evidence type="ECO:0000256" key="4">
    <source>
        <dbReference type="ARBA" id="ARBA00022692"/>
    </source>
</evidence>
<dbReference type="Gene3D" id="1.50.40.10">
    <property type="entry name" value="Mitochondrial carrier domain"/>
    <property type="match status" value="1"/>
</dbReference>
<evidence type="ECO:0000313" key="20">
    <source>
        <dbReference type="Proteomes" id="UP000694580"/>
    </source>
</evidence>
<keyword evidence="6" id="KW-0677">Repeat</keyword>
<reference evidence="19 20" key="1">
    <citation type="submission" date="2020-06" db="EMBL/GenBank/DDBJ databases">
        <authorList>
            <consortium name="Wellcome Sanger Institute Data Sharing"/>
        </authorList>
    </citation>
    <scope>NUCLEOTIDE SEQUENCE [LARGE SCALE GENOMIC DNA]</scope>
</reference>
<evidence type="ECO:0000256" key="15">
    <source>
        <dbReference type="ARBA" id="ARBA00047487"/>
    </source>
</evidence>
<evidence type="ECO:0000256" key="14">
    <source>
        <dbReference type="ARBA" id="ARBA00038674"/>
    </source>
</evidence>
<dbReference type="PRINTS" id="PR00926">
    <property type="entry name" value="MITOCARRIER"/>
</dbReference>
<dbReference type="Proteomes" id="UP000694580">
    <property type="component" value="Chromosome 5"/>
</dbReference>
<feature type="repeat" description="Solcar" evidence="17">
    <location>
        <begin position="436"/>
        <end position="520"/>
    </location>
</feature>
<keyword evidence="8" id="KW-0106">Calcium</keyword>
<dbReference type="PROSITE" id="PS50222">
    <property type="entry name" value="EF_HAND_2"/>
    <property type="match status" value="2"/>
</dbReference>
<feature type="domain" description="EF-hand" evidence="18">
    <location>
        <begin position="167"/>
        <end position="202"/>
    </location>
</feature>
<evidence type="ECO:0000256" key="16">
    <source>
        <dbReference type="ARBA" id="ARBA00048652"/>
    </source>
</evidence>
<evidence type="ECO:0000313" key="19">
    <source>
        <dbReference type="Ensembl" id="ENSDCDP00010058611.1"/>
    </source>
</evidence>
<evidence type="ECO:0000256" key="5">
    <source>
        <dbReference type="ARBA" id="ARBA00022723"/>
    </source>
</evidence>
<dbReference type="SUPFAM" id="SSF103506">
    <property type="entry name" value="Mitochondrial carrier"/>
    <property type="match status" value="1"/>
</dbReference>
<evidence type="ECO:0000256" key="13">
    <source>
        <dbReference type="ARBA" id="ARBA00037019"/>
    </source>
</evidence>
<dbReference type="InterPro" id="IPR018247">
    <property type="entry name" value="EF_Hand_1_Ca_BS"/>
</dbReference>
<accession>A0AAY4EN52</accession>
<keyword evidence="11" id="KW-0496">Mitochondrion</keyword>
<dbReference type="FunFam" id="1.10.238.10:FF:000064">
    <property type="entry name" value="calcium-binding mitochondrial carrier protein Aralar1 isoform X1"/>
    <property type="match status" value="1"/>
</dbReference>
<evidence type="ECO:0000259" key="18">
    <source>
        <dbReference type="PROSITE" id="PS50222"/>
    </source>
</evidence>
<dbReference type="InterPro" id="IPR011992">
    <property type="entry name" value="EF-hand-dom_pair"/>
</dbReference>
<evidence type="ECO:0000256" key="8">
    <source>
        <dbReference type="ARBA" id="ARBA00022837"/>
    </source>
</evidence>
<reference evidence="19" key="3">
    <citation type="submission" date="2025-09" db="UniProtKB">
        <authorList>
            <consortium name="Ensembl"/>
        </authorList>
    </citation>
    <scope>IDENTIFICATION</scope>
</reference>
<feature type="repeat" description="Solcar" evidence="17">
    <location>
        <begin position="528"/>
        <end position="616"/>
    </location>
</feature>
<dbReference type="InterPro" id="IPR051028">
    <property type="entry name" value="Mito_Solute_Carrier"/>
</dbReference>
<comment type="catalytic activity">
    <reaction evidence="16">
        <text>3-sulfino-L-alanine(out) + L-glutamate(in) + H(+)(in) = 3-sulfino-L-alanine(in) + L-glutamate(out) + H(+)(out)</text>
        <dbReference type="Rhea" id="RHEA:70967"/>
        <dbReference type="ChEBI" id="CHEBI:15378"/>
        <dbReference type="ChEBI" id="CHEBI:29985"/>
        <dbReference type="ChEBI" id="CHEBI:61085"/>
    </reaction>
</comment>
<protein>
    <recommendedName>
        <fullName evidence="18">EF-hand domain-containing protein</fullName>
    </recommendedName>
</protein>
<evidence type="ECO:0000256" key="3">
    <source>
        <dbReference type="ARBA" id="ARBA00022448"/>
    </source>
</evidence>
<dbReference type="PROSITE" id="PS00018">
    <property type="entry name" value="EF_HAND_1"/>
    <property type="match status" value="1"/>
</dbReference>
<dbReference type="GO" id="GO:0015183">
    <property type="term" value="F:L-aspartate transmembrane transporter activity"/>
    <property type="evidence" value="ECO:0007669"/>
    <property type="project" value="TreeGrafter"/>
</dbReference>
<keyword evidence="4 17" id="KW-0812">Transmembrane</keyword>
<dbReference type="Gene3D" id="1.10.238.10">
    <property type="entry name" value="EF-hand"/>
    <property type="match status" value="2"/>
</dbReference>
<dbReference type="GeneTree" id="ENSGT00940000155963"/>
<dbReference type="PANTHER" id="PTHR45678">
    <property type="entry name" value="MITOCHONDRIAL 2-OXODICARBOXYLATE CARRIER 1-RELATED"/>
    <property type="match status" value="1"/>
</dbReference>
<dbReference type="FunFam" id="1.50.40.10:FF:000004">
    <property type="entry name" value="Calcium-binding mitochondrial carrier protein Aralar1"/>
    <property type="match status" value="1"/>
</dbReference>
<comment type="subcellular location">
    <subcellularLocation>
        <location evidence="1">Mitochondrion inner membrane</location>
        <topology evidence="1">Multi-pass membrane protein</topology>
    </subcellularLocation>
</comment>
<evidence type="ECO:0000256" key="7">
    <source>
        <dbReference type="ARBA" id="ARBA00022792"/>
    </source>
</evidence>
<evidence type="ECO:0000256" key="1">
    <source>
        <dbReference type="ARBA" id="ARBA00004448"/>
    </source>
</evidence>
<keyword evidence="9" id="KW-1133">Transmembrane helix</keyword>
<dbReference type="Pfam" id="PF00153">
    <property type="entry name" value="Mito_carr"/>
    <property type="match status" value="3"/>
</dbReference>
<dbReference type="SUPFAM" id="SSF47473">
    <property type="entry name" value="EF-hand"/>
    <property type="match status" value="2"/>
</dbReference>
<evidence type="ECO:0000256" key="12">
    <source>
        <dbReference type="ARBA" id="ARBA00023136"/>
    </source>
</evidence>
<evidence type="ECO:0000256" key="10">
    <source>
        <dbReference type="ARBA" id="ARBA00022990"/>
    </source>
</evidence>
<keyword evidence="7" id="KW-0999">Mitochondrion inner membrane</keyword>
<comment type="catalytic activity">
    <reaction evidence="15">
        <text>L-aspartate(in) + L-glutamate(out) + H(+)(out) = L-aspartate(out) + L-glutamate(in) + H(+)(in)</text>
        <dbReference type="Rhea" id="RHEA:70783"/>
        <dbReference type="ChEBI" id="CHEBI:15378"/>
        <dbReference type="ChEBI" id="CHEBI:29985"/>
        <dbReference type="ChEBI" id="CHEBI:29991"/>
    </reaction>
</comment>
<dbReference type="GO" id="GO:0005743">
    <property type="term" value="C:mitochondrial inner membrane"/>
    <property type="evidence" value="ECO:0007669"/>
    <property type="project" value="UniProtKB-SubCell"/>
</dbReference>
<dbReference type="Ensembl" id="ENSDCDT00010069316.1">
    <property type="protein sequence ID" value="ENSDCDP00010058611.1"/>
    <property type="gene ID" value="ENSDCDG00010032657.1"/>
</dbReference>
<dbReference type="GO" id="GO:0043490">
    <property type="term" value="P:malate-aspartate shuttle"/>
    <property type="evidence" value="ECO:0007669"/>
    <property type="project" value="TreeGrafter"/>
</dbReference>
<dbReference type="InterPro" id="IPR002048">
    <property type="entry name" value="EF_hand_dom"/>
</dbReference>
<keyword evidence="5" id="KW-0479">Metal-binding</keyword>